<dbReference type="GO" id="GO:0005739">
    <property type="term" value="C:mitochondrion"/>
    <property type="evidence" value="ECO:0007669"/>
    <property type="project" value="GOC"/>
</dbReference>
<dbReference type="InterPro" id="IPR047109">
    <property type="entry name" value="CAD-like"/>
</dbReference>
<evidence type="ECO:0000256" key="5">
    <source>
        <dbReference type="RuleBase" id="RU361277"/>
    </source>
</evidence>
<dbReference type="InterPro" id="IPR011032">
    <property type="entry name" value="GroES-like_sf"/>
</dbReference>
<dbReference type="AlphaFoldDB" id="A0AAJ6CLU6"/>
<keyword evidence="3 5" id="KW-0862">Zinc</keyword>
<dbReference type="EC" id="1.1.1.2" evidence="8"/>
<keyword evidence="4 8" id="KW-0560">Oxidoreductase</keyword>
<dbReference type="Pfam" id="PF00107">
    <property type="entry name" value="ADH_zinc_N"/>
    <property type="match status" value="1"/>
</dbReference>
<dbReference type="InterPro" id="IPR020843">
    <property type="entry name" value="ER"/>
</dbReference>
<evidence type="ECO:0000313" key="9">
    <source>
        <dbReference type="Proteomes" id="UP001217582"/>
    </source>
</evidence>
<evidence type="ECO:0000256" key="3">
    <source>
        <dbReference type="ARBA" id="ARBA00022833"/>
    </source>
</evidence>
<keyword evidence="6" id="KW-1133">Transmembrane helix</keyword>
<dbReference type="Proteomes" id="UP001217582">
    <property type="component" value="Chromosome 3"/>
</dbReference>
<dbReference type="Pfam" id="PF09796">
    <property type="entry name" value="QCR10"/>
    <property type="match status" value="1"/>
</dbReference>
<reference evidence="8 9" key="1">
    <citation type="submission" date="2023-03" db="EMBL/GenBank/DDBJ databases">
        <title>Mating type loci evolution in Malassezia.</title>
        <authorList>
            <person name="Coelho M.A."/>
        </authorList>
    </citation>
    <scope>NUCLEOTIDE SEQUENCE [LARGE SCALE GENOMIC DNA]</scope>
    <source>
        <strain evidence="8 9">CBS 13387</strain>
    </source>
</reference>
<keyword evidence="6" id="KW-0472">Membrane</keyword>
<dbReference type="CDD" id="cd05283">
    <property type="entry name" value="CAD1"/>
    <property type="match status" value="1"/>
</dbReference>
<dbReference type="PANTHER" id="PTHR42683">
    <property type="entry name" value="ALDEHYDE REDUCTASE"/>
    <property type="match status" value="1"/>
</dbReference>
<gene>
    <name evidence="8" type="ORF">MARU1_001737</name>
</gene>
<evidence type="ECO:0000256" key="2">
    <source>
        <dbReference type="ARBA" id="ARBA00022723"/>
    </source>
</evidence>
<evidence type="ECO:0000313" key="8">
    <source>
        <dbReference type="EMBL" id="WFD15715.1"/>
    </source>
</evidence>
<proteinExistence type="inferred from homology"/>
<dbReference type="GO" id="GO:0006122">
    <property type="term" value="P:mitochondrial electron transport, ubiquinol to cytochrome c"/>
    <property type="evidence" value="ECO:0007669"/>
    <property type="project" value="InterPro"/>
</dbReference>
<dbReference type="SUPFAM" id="SSF50129">
    <property type="entry name" value="GroES-like"/>
    <property type="match status" value="1"/>
</dbReference>
<name>A0AAJ6CLU6_9BASI</name>
<dbReference type="InterPro" id="IPR013154">
    <property type="entry name" value="ADH-like_N"/>
</dbReference>
<evidence type="ECO:0000256" key="6">
    <source>
        <dbReference type="SAM" id="Phobius"/>
    </source>
</evidence>
<feature type="transmembrane region" description="Helical" evidence="6">
    <location>
        <begin position="366"/>
        <end position="387"/>
    </location>
</feature>
<protein>
    <submittedName>
        <fullName evidence="8">Alcohol dehydrogenase (NADP(+))</fullName>
        <ecNumber evidence="8">1.1.1.2</ecNumber>
    </submittedName>
</protein>
<dbReference type="InterPro" id="IPR013149">
    <property type="entry name" value="ADH-like_C"/>
</dbReference>
<comment type="cofactor">
    <cofactor evidence="1 5">
        <name>Zn(2+)</name>
        <dbReference type="ChEBI" id="CHEBI:29105"/>
    </cofactor>
</comment>
<evidence type="ECO:0000256" key="1">
    <source>
        <dbReference type="ARBA" id="ARBA00001947"/>
    </source>
</evidence>
<evidence type="ECO:0000259" key="7">
    <source>
        <dbReference type="SMART" id="SM00829"/>
    </source>
</evidence>
<dbReference type="SUPFAM" id="SSF51735">
    <property type="entry name" value="NAD(P)-binding Rossmann-fold domains"/>
    <property type="match status" value="1"/>
</dbReference>
<dbReference type="GO" id="GO:0008270">
    <property type="term" value="F:zinc ion binding"/>
    <property type="evidence" value="ECO:0007669"/>
    <property type="project" value="InterPro"/>
</dbReference>
<dbReference type="InterPro" id="IPR029752">
    <property type="entry name" value="D-isomer_DH_CS1"/>
</dbReference>
<dbReference type="SMART" id="SM00829">
    <property type="entry name" value="PKS_ER"/>
    <property type="match status" value="1"/>
</dbReference>
<keyword evidence="2 5" id="KW-0479">Metal-binding</keyword>
<dbReference type="PROSITE" id="PS00065">
    <property type="entry name" value="D_2_HYDROXYACID_DH_1"/>
    <property type="match status" value="1"/>
</dbReference>
<accession>A0AAJ6CLU6</accession>
<dbReference type="FunFam" id="3.40.50.720:FF:000022">
    <property type="entry name" value="Cinnamyl alcohol dehydrogenase"/>
    <property type="match status" value="1"/>
</dbReference>
<organism evidence="8 9">
    <name type="scientific">Malassezia arunalokei</name>
    <dbReference type="NCBI Taxonomy" id="1514897"/>
    <lineage>
        <taxon>Eukaryota</taxon>
        <taxon>Fungi</taxon>
        <taxon>Dikarya</taxon>
        <taxon>Basidiomycota</taxon>
        <taxon>Ustilaginomycotina</taxon>
        <taxon>Malasseziomycetes</taxon>
        <taxon>Malasseziales</taxon>
        <taxon>Malasseziaceae</taxon>
        <taxon>Malassezia</taxon>
    </lineage>
</organism>
<keyword evidence="9" id="KW-1185">Reference proteome</keyword>
<dbReference type="PROSITE" id="PS00059">
    <property type="entry name" value="ADH_ZINC"/>
    <property type="match status" value="1"/>
</dbReference>
<dbReference type="Gene3D" id="3.40.50.720">
    <property type="entry name" value="NAD(P)-binding Rossmann-like Domain"/>
    <property type="match status" value="1"/>
</dbReference>
<dbReference type="InterPro" id="IPR019182">
    <property type="entry name" value="Cytochrome_b-c1_su10_fun"/>
</dbReference>
<dbReference type="EMBL" id="CP119918">
    <property type="protein sequence ID" value="WFD15715.1"/>
    <property type="molecule type" value="Genomic_DNA"/>
</dbReference>
<sequence>MPKGYAIFDQAKWSDFQKIDFDLKNPADDDVEVSITHCGICGSDLHTVRGDWGTFCVPAVIPGHEIVGTVTSVGKSVQDIKVGDRVGIGAQVGSCMNCSDCSHDNENYCANYMVDTYNSRWPDGSIAQGGYSTAIRAHQRFVFPIPDGIKSEHAAPMLCAGLTVYSPLYRSRVGPGSRVGVIGVGGLGHFGIMFAQALGAEVFAFSHTASKKEDAHRMGAKEFILMDKSDDWLKHMQQAPLDVIINTASSSSVEVAKIVSCLKVGGHIYCLGLPKEGFRLPVMQLCGRGAFIGSSHIGSKKEALDMLRLAAEKKIEPWIEVLPMKECSKAIERVAKGDGAFRATSRAAFNKPAFQPHFGSVWVPSLFFWGATGGMFVTIAMSGVPLFKTDVLLKTPVASFFEGTYCMTDMADKTPDCDKPF</sequence>
<dbReference type="InterPro" id="IPR002328">
    <property type="entry name" value="ADH_Zn_CS"/>
</dbReference>
<dbReference type="InterPro" id="IPR036291">
    <property type="entry name" value="NAD(P)-bd_dom_sf"/>
</dbReference>
<comment type="similarity">
    <text evidence="5">Belongs to the zinc-containing alcohol dehydrogenase family.</text>
</comment>
<dbReference type="Pfam" id="PF08240">
    <property type="entry name" value="ADH_N"/>
    <property type="match status" value="1"/>
</dbReference>
<dbReference type="Gene3D" id="3.90.180.10">
    <property type="entry name" value="Medium-chain alcohol dehydrogenases, catalytic domain"/>
    <property type="match status" value="1"/>
</dbReference>
<dbReference type="GO" id="GO:0008106">
    <property type="term" value="F:alcohol dehydrogenase (NADP+) activity"/>
    <property type="evidence" value="ECO:0007669"/>
    <property type="project" value="UniProtKB-EC"/>
</dbReference>
<evidence type="ECO:0000256" key="4">
    <source>
        <dbReference type="ARBA" id="ARBA00023002"/>
    </source>
</evidence>
<feature type="domain" description="Enoyl reductase (ER)" evidence="7">
    <location>
        <begin position="6"/>
        <end position="349"/>
    </location>
</feature>
<keyword evidence="6" id="KW-0812">Transmembrane</keyword>